<comment type="caution">
    <text evidence="1">The sequence shown here is derived from an EMBL/GenBank/DDBJ whole genome shotgun (WGS) entry which is preliminary data.</text>
</comment>
<sequence length="149" mass="16015">MSIVDPGSAVNAFVVGMLEKAFDDLYVCFPCTVISFHPGDCKAVVQPLVKAGSSSPAVIQNVSVLGQKFKIKEYEQTIIEEGVERTITMKEHDVICIPNVSAGDTVVVVCADVEIKNTLSGQIASPDSKRRHSKNDAVIVGVLPWSLLN</sequence>
<dbReference type="RefSeq" id="WP_262685350.1">
    <property type="nucleotide sequence ID" value="NZ_JAOQIO010000077.1"/>
</dbReference>
<dbReference type="Gene3D" id="2.40.50.230">
    <property type="entry name" value="Gp5 N-terminal domain"/>
    <property type="match status" value="1"/>
</dbReference>
<proteinExistence type="predicted"/>
<dbReference type="Proteomes" id="UP001652445">
    <property type="component" value="Unassembled WGS sequence"/>
</dbReference>
<evidence type="ECO:0000313" key="1">
    <source>
        <dbReference type="EMBL" id="MCU6794151.1"/>
    </source>
</evidence>
<organism evidence="1 2">
    <name type="scientific">Paenibacillus baimaensis</name>
    <dbReference type="NCBI Taxonomy" id="2982185"/>
    <lineage>
        <taxon>Bacteria</taxon>
        <taxon>Bacillati</taxon>
        <taxon>Bacillota</taxon>
        <taxon>Bacilli</taxon>
        <taxon>Bacillales</taxon>
        <taxon>Paenibacillaceae</taxon>
        <taxon>Paenibacillus</taxon>
    </lineage>
</organism>
<keyword evidence="2" id="KW-1185">Reference proteome</keyword>
<dbReference type="InterPro" id="IPR037026">
    <property type="entry name" value="Vgr_OB-fold_dom_sf"/>
</dbReference>
<gene>
    <name evidence="1" type="ORF">OB236_18770</name>
</gene>
<protein>
    <submittedName>
        <fullName evidence="1">Gp138 family membrane-puncturing spike protein</fullName>
    </submittedName>
</protein>
<accession>A0ABT2UJ45</accession>
<evidence type="ECO:0000313" key="2">
    <source>
        <dbReference type="Proteomes" id="UP001652445"/>
    </source>
</evidence>
<name>A0ABT2UJ45_9BACL</name>
<dbReference type="EMBL" id="JAOQIO010000077">
    <property type="protein sequence ID" value="MCU6794151.1"/>
    <property type="molecule type" value="Genomic_DNA"/>
</dbReference>
<reference evidence="1 2" key="1">
    <citation type="submission" date="2022-09" db="EMBL/GenBank/DDBJ databases">
        <authorList>
            <person name="Han X.L."/>
            <person name="Wang Q."/>
            <person name="Lu T."/>
        </authorList>
    </citation>
    <scope>NUCLEOTIDE SEQUENCE [LARGE SCALE GENOMIC DNA]</scope>
    <source>
        <strain evidence="1 2">WQ 127069</strain>
    </source>
</reference>